<dbReference type="PANTHER" id="PTHR38041:SF2">
    <property type="entry name" value="SECRETED CHORISMATE MUTASE"/>
    <property type="match status" value="1"/>
</dbReference>
<dbReference type="Proteomes" id="UP000253606">
    <property type="component" value="Chromosome"/>
</dbReference>
<dbReference type="Pfam" id="PF01817">
    <property type="entry name" value="CM_2"/>
    <property type="match status" value="1"/>
</dbReference>
<name>A0A2Z5FZY3_9BACT</name>
<dbReference type="InterPro" id="IPR036979">
    <property type="entry name" value="CM_dom_sf"/>
</dbReference>
<gene>
    <name evidence="6" type="ORF">ACPOL_2578</name>
</gene>
<dbReference type="SMART" id="SM00830">
    <property type="entry name" value="CM_2"/>
    <property type="match status" value="1"/>
</dbReference>
<accession>A0A2Z5FZY3</accession>
<dbReference type="InterPro" id="IPR036263">
    <property type="entry name" value="Chorismate_II_sf"/>
</dbReference>
<dbReference type="UniPathway" id="UPA00120">
    <property type="reaction ID" value="UER00203"/>
</dbReference>
<evidence type="ECO:0000313" key="6">
    <source>
        <dbReference type="EMBL" id="AXC11896.1"/>
    </source>
</evidence>
<comment type="pathway">
    <text evidence="1">Metabolic intermediate biosynthesis; prephenate biosynthesis; prephenate from chorismate: step 1/1.</text>
</comment>
<dbReference type="InterPro" id="IPR008240">
    <property type="entry name" value="Chorismate_mutase_periplasmic"/>
</dbReference>
<dbReference type="InterPro" id="IPR051331">
    <property type="entry name" value="Chorismate_mutase-related"/>
</dbReference>
<dbReference type="SUPFAM" id="SSF48600">
    <property type="entry name" value="Chorismate mutase II"/>
    <property type="match status" value="1"/>
</dbReference>
<evidence type="ECO:0000256" key="4">
    <source>
        <dbReference type="ARBA" id="ARBA00023235"/>
    </source>
</evidence>
<dbReference type="GO" id="GO:0046417">
    <property type="term" value="P:chorismate metabolic process"/>
    <property type="evidence" value="ECO:0007669"/>
    <property type="project" value="InterPro"/>
</dbReference>
<sequence length="152" mass="17144">MEQVSKSKWNTKSSIEDPEREQKILADVAVKARELGLSPQWVQHFFRLQMEASKQVQYQLFAEWHETSQAQFPEVLDLKTAIRPRLDSLDDKILAAMKANWSTLSLRGANQQLQGCEVPTKFPKAMAFALTPLTDRSSETTGIAPASTRAKP</sequence>
<dbReference type="Gene3D" id="1.20.59.10">
    <property type="entry name" value="Chorismate mutase"/>
    <property type="match status" value="1"/>
</dbReference>
<evidence type="ECO:0000256" key="2">
    <source>
        <dbReference type="ARBA" id="ARBA00012404"/>
    </source>
</evidence>
<dbReference type="KEGG" id="abas:ACPOL_2578"/>
<dbReference type="PROSITE" id="PS51168">
    <property type="entry name" value="CHORISMATE_MUT_2"/>
    <property type="match status" value="1"/>
</dbReference>
<keyword evidence="7" id="KW-1185">Reference proteome</keyword>
<organism evidence="6 7">
    <name type="scientific">Acidisarcina polymorpha</name>
    <dbReference type="NCBI Taxonomy" id="2211140"/>
    <lineage>
        <taxon>Bacteria</taxon>
        <taxon>Pseudomonadati</taxon>
        <taxon>Acidobacteriota</taxon>
        <taxon>Terriglobia</taxon>
        <taxon>Terriglobales</taxon>
        <taxon>Acidobacteriaceae</taxon>
        <taxon>Acidisarcina</taxon>
    </lineage>
</organism>
<keyword evidence="4" id="KW-0413">Isomerase</keyword>
<dbReference type="GO" id="GO:0009697">
    <property type="term" value="P:salicylic acid biosynthetic process"/>
    <property type="evidence" value="ECO:0007669"/>
    <property type="project" value="TreeGrafter"/>
</dbReference>
<dbReference type="EMBL" id="CP030840">
    <property type="protein sequence ID" value="AXC11896.1"/>
    <property type="molecule type" value="Genomic_DNA"/>
</dbReference>
<evidence type="ECO:0000313" key="7">
    <source>
        <dbReference type="Proteomes" id="UP000253606"/>
    </source>
</evidence>
<evidence type="ECO:0000256" key="3">
    <source>
        <dbReference type="ARBA" id="ARBA00022729"/>
    </source>
</evidence>
<feature type="domain" description="Chorismate mutase" evidence="5">
    <location>
        <begin position="1"/>
        <end position="61"/>
    </location>
</feature>
<dbReference type="NCBIfam" id="TIGR01806">
    <property type="entry name" value="CM_mono2"/>
    <property type="match status" value="1"/>
</dbReference>
<dbReference type="AlphaFoldDB" id="A0A2Z5FZY3"/>
<protein>
    <recommendedName>
        <fullName evidence="2">chorismate mutase</fullName>
        <ecNumber evidence="2">5.4.99.5</ecNumber>
    </recommendedName>
</protein>
<dbReference type="PANTHER" id="PTHR38041">
    <property type="entry name" value="CHORISMATE MUTASE"/>
    <property type="match status" value="1"/>
</dbReference>
<evidence type="ECO:0000259" key="5">
    <source>
        <dbReference type="PROSITE" id="PS51168"/>
    </source>
</evidence>
<evidence type="ECO:0000256" key="1">
    <source>
        <dbReference type="ARBA" id="ARBA00004817"/>
    </source>
</evidence>
<dbReference type="GO" id="GO:0004106">
    <property type="term" value="F:chorismate mutase activity"/>
    <property type="evidence" value="ECO:0007669"/>
    <property type="project" value="UniProtKB-EC"/>
</dbReference>
<keyword evidence="3" id="KW-0732">Signal</keyword>
<dbReference type="InterPro" id="IPR002701">
    <property type="entry name" value="CM_II_prokaryot"/>
</dbReference>
<reference evidence="6" key="1">
    <citation type="journal article" date="2018" name="Front. Microbiol.">
        <title>Hydrolytic Capabilities as a Key to Environmental Success: Chitinolytic and Cellulolytic Acidobacteria From Acidic Sub-arctic Soils and Boreal Peatlands.</title>
        <authorList>
            <person name="Belova S.E."/>
            <person name="Ravin N.V."/>
            <person name="Pankratov T.A."/>
            <person name="Rakitin A.L."/>
            <person name="Ivanova A.A."/>
            <person name="Beletsky A.V."/>
            <person name="Mardanov A.V."/>
            <person name="Sinninghe Damste J.S."/>
            <person name="Dedysh S.N."/>
        </authorList>
    </citation>
    <scope>NUCLEOTIDE SEQUENCE [LARGE SCALE GENOMIC DNA]</scope>
    <source>
        <strain evidence="6">SBC82</strain>
    </source>
</reference>
<proteinExistence type="predicted"/>
<dbReference type="EC" id="5.4.99.5" evidence="2"/>